<evidence type="ECO:0000256" key="2">
    <source>
        <dbReference type="ARBA" id="ARBA00004533"/>
    </source>
</evidence>
<reference evidence="12 13" key="1">
    <citation type="submission" date="2019-07" db="EMBL/GenBank/DDBJ databases">
        <title>Genomic Encyclopedia of Type Strains, Phase I: the one thousand microbial genomes (KMG-I) project.</title>
        <authorList>
            <person name="Kyrpides N."/>
        </authorList>
    </citation>
    <scope>NUCLEOTIDE SEQUENCE [LARGE SCALE GENOMIC DNA]</scope>
    <source>
        <strain evidence="12 13">DSM 375</strain>
    </source>
</reference>
<evidence type="ECO:0000259" key="11">
    <source>
        <dbReference type="PROSITE" id="PS50887"/>
    </source>
</evidence>
<evidence type="ECO:0000256" key="10">
    <source>
        <dbReference type="SAM" id="Phobius"/>
    </source>
</evidence>
<protein>
    <recommendedName>
        <fullName evidence="4">diguanylate cyclase</fullName>
        <ecNumber evidence="4">2.7.7.65</ecNumber>
    </recommendedName>
</protein>
<dbReference type="InterPro" id="IPR043128">
    <property type="entry name" value="Rev_trsase/Diguanyl_cyclase"/>
</dbReference>
<comment type="cofactor">
    <cofactor evidence="1">
        <name>Mg(2+)</name>
        <dbReference type="ChEBI" id="CHEBI:18420"/>
    </cofactor>
</comment>
<comment type="caution">
    <text evidence="12">The sequence shown here is derived from an EMBL/GenBank/DDBJ whole genome shotgun (WGS) entry which is preliminary data.</text>
</comment>
<evidence type="ECO:0000256" key="8">
    <source>
        <dbReference type="ARBA" id="ARBA00023136"/>
    </source>
</evidence>
<keyword evidence="5" id="KW-1003">Cell membrane</keyword>
<dbReference type="InterPro" id="IPR029787">
    <property type="entry name" value="Nucleotide_cyclase"/>
</dbReference>
<comment type="subcellular location">
    <subcellularLocation>
        <location evidence="2">Cell inner membrane</location>
    </subcellularLocation>
    <subcellularLocation>
        <location evidence="3">Cell membrane</location>
        <topology evidence="3">Multi-pass membrane protein</topology>
    </subcellularLocation>
</comment>
<dbReference type="PANTHER" id="PTHR45138">
    <property type="entry name" value="REGULATORY COMPONENTS OF SENSORY TRANSDUCTION SYSTEM"/>
    <property type="match status" value="1"/>
</dbReference>
<dbReference type="PANTHER" id="PTHR45138:SF9">
    <property type="entry name" value="DIGUANYLATE CYCLASE DGCM-RELATED"/>
    <property type="match status" value="1"/>
</dbReference>
<dbReference type="SUPFAM" id="SSF55073">
    <property type="entry name" value="Nucleotide cyclase"/>
    <property type="match status" value="1"/>
</dbReference>
<dbReference type="PROSITE" id="PS50887">
    <property type="entry name" value="GGDEF"/>
    <property type="match status" value="1"/>
</dbReference>
<dbReference type="SMART" id="SM00267">
    <property type="entry name" value="GGDEF"/>
    <property type="match status" value="1"/>
</dbReference>
<evidence type="ECO:0000256" key="9">
    <source>
        <dbReference type="ARBA" id="ARBA00034247"/>
    </source>
</evidence>
<dbReference type="AlphaFoldDB" id="A0A562J207"/>
<dbReference type="CDD" id="cd18774">
    <property type="entry name" value="PDC2_HK_sensor"/>
    <property type="match status" value="1"/>
</dbReference>
<dbReference type="CDD" id="cd01949">
    <property type="entry name" value="GGDEF"/>
    <property type="match status" value="1"/>
</dbReference>
<dbReference type="InterPro" id="IPR029151">
    <property type="entry name" value="Sensor-like_sf"/>
</dbReference>
<evidence type="ECO:0000256" key="1">
    <source>
        <dbReference type="ARBA" id="ARBA00001946"/>
    </source>
</evidence>
<dbReference type="Gene3D" id="3.30.70.270">
    <property type="match status" value="1"/>
</dbReference>
<sequence length="533" mass="59478">MPFSSLFRLDLRRLIMLLAFLSGIATLSNTFYASYQVQREALIQNTLEANRVYATKLAASIEEYFEAVRQQLGYSAALLSEHFSDETLLRAELARLKLQTDSFNSVFAVDAQGTLLDIYPETLSQLRGIRATSQAAQTALSAKIPLISEPYQGASGYLLIAISSPVWTREKRYLGYISGTLYLEQPNMLSRLLGEHYYRDGSYLYVAGSDSRLIHHVDPKRIGERVPNNPVIKAVLQGETGSMQLINSQGVEMLAGYAPIPSSGWGVVAQRPLKAVMAELDSLMWAILYQSLPWAVVGLMTIYLFARLISQPLWQLARGARSLDAENAQDQIQQVKAWYFEAAQLKRAVLAGFSTLRQRIGVLTRDVLTDPLTGLYNRRGLRVTLDTWQLKQQGFAIIALDIDHFKQVNDTYGHDMGDQVLKYLATVMQECSRTADLACRNGGEEFLLLLSGAHLEDARQVAERLRLRMQLADIPHIDRSITVSLGVAEWYPNSGITVEHVLKMADQALYAAKQQGRNRVVTAAVDVEQANLG</sequence>
<evidence type="ECO:0000256" key="4">
    <source>
        <dbReference type="ARBA" id="ARBA00012528"/>
    </source>
</evidence>
<gene>
    <name evidence="12" type="ORF">LX59_00123</name>
</gene>
<dbReference type="InterPro" id="IPR050469">
    <property type="entry name" value="Diguanylate_Cyclase"/>
</dbReference>
<keyword evidence="8 10" id="KW-0472">Membrane</keyword>
<keyword evidence="13" id="KW-1185">Reference proteome</keyword>
<name>A0A562J207_9GAMM</name>
<evidence type="ECO:0000256" key="5">
    <source>
        <dbReference type="ARBA" id="ARBA00022475"/>
    </source>
</evidence>
<feature type="transmembrane region" description="Helical" evidence="10">
    <location>
        <begin position="283"/>
        <end position="306"/>
    </location>
</feature>
<keyword evidence="7 10" id="KW-1133">Transmembrane helix</keyword>
<comment type="catalytic activity">
    <reaction evidence="9">
        <text>2 GTP = 3',3'-c-di-GMP + 2 diphosphate</text>
        <dbReference type="Rhea" id="RHEA:24898"/>
        <dbReference type="ChEBI" id="CHEBI:33019"/>
        <dbReference type="ChEBI" id="CHEBI:37565"/>
        <dbReference type="ChEBI" id="CHEBI:58805"/>
        <dbReference type="EC" id="2.7.7.65"/>
    </reaction>
</comment>
<dbReference type="GO" id="GO:1902201">
    <property type="term" value="P:negative regulation of bacterial-type flagellum-dependent cell motility"/>
    <property type="evidence" value="ECO:0007669"/>
    <property type="project" value="TreeGrafter"/>
</dbReference>
<evidence type="ECO:0000256" key="6">
    <source>
        <dbReference type="ARBA" id="ARBA00022692"/>
    </source>
</evidence>
<dbReference type="Pfam" id="PF02743">
    <property type="entry name" value="dCache_1"/>
    <property type="match status" value="1"/>
</dbReference>
<evidence type="ECO:0000313" key="12">
    <source>
        <dbReference type="EMBL" id="TWH77218.1"/>
    </source>
</evidence>
<evidence type="ECO:0000256" key="3">
    <source>
        <dbReference type="ARBA" id="ARBA00004651"/>
    </source>
</evidence>
<dbReference type="InterPro" id="IPR000160">
    <property type="entry name" value="GGDEF_dom"/>
</dbReference>
<dbReference type="GO" id="GO:0005886">
    <property type="term" value="C:plasma membrane"/>
    <property type="evidence" value="ECO:0007669"/>
    <property type="project" value="UniProtKB-SubCell"/>
</dbReference>
<dbReference type="Proteomes" id="UP000319627">
    <property type="component" value="Unassembled WGS sequence"/>
</dbReference>
<dbReference type="NCBIfam" id="TIGR00254">
    <property type="entry name" value="GGDEF"/>
    <property type="match status" value="1"/>
</dbReference>
<dbReference type="EC" id="2.7.7.65" evidence="4"/>
<dbReference type="OrthoDB" id="9812260at2"/>
<dbReference type="FunFam" id="3.30.70.270:FF:000001">
    <property type="entry name" value="Diguanylate cyclase domain protein"/>
    <property type="match status" value="1"/>
</dbReference>
<dbReference type="GO" id="GO:0052621">
    <property type="term" value="F:diguanylate cyclase activity"/>
    <property type="evidence" value="ECO:0007669"/>
    <property type="project" value="UniProtKB-EC"/>
</dbReference>
<dbReference type="SUPFAM" id="SSF103190">
    <property type="entry name" value="Sensory domain-like"/>
    <property type="match status" value="1"/>
</dbReference>
<organism evidence="12 13">
    <name type="scientific">Azomonas agilis</name>
    <dbReference type="NCBI Taxonomy" id="116849"/>
    <lineage>
        <taxon>Bacteria</taxon>
        <taxon>Pseudomonadati</taxon>
        <taxon>Pseudomonadota</taxon>
        <taxon>Gammaproteobacteria</taxon>
        <taxon>Pseudomonadales</taxon>
        <taxon>Pseudomonadaceae</taxon>
        <taxon>Azomonas</taxon>
    </lineage>
</organism>
<dbReference type="Gene3D" id="3.30.450.20">
    <property type="entry name" value="PAS domain"/>
    <property type="match status" value="1"/>
</dbReference>
<keyword evidence="6 10" id="KW-0812">Transmembrane</keyword>
<accession>A0A562J207</accession>
<dbReference type="EMBL" id="VLKG01000001">
    <property type="protein sequence ID" value="TWH77218.1"/>
    <property type="molecule type" value="Genomic_DNA"/>
</dbReference>
<dbReference type="InterPro" id="IPR033479">
    <property type="entry name" value="dCache_1"/>
</dbReference>
<proteinExistence type="predicted"/>
<dbReference type="GO" id="GO:0043709">
    <property type="term" value="P:cell adhesion involved in single-species biofilm formation"/>
    <property type="evidence" value="ECO:0007669"/>
    <property type="project" value="TreeGrafter"/>
</dbReference>
<feature type="domain" description="GGDEF" evidence="11">
    <location>
        <begin position="393"/>
        <end position="525"/>
    </location>
</feature>
<evidence type="ECO:0000256" key="7">
    <source>
        <dbReference type="ARBA" id="ARBA00022989"/>
    </source>
</evidence>
<evidence type="ECO:0000313" key="13">
    <source>
        <dbReference type="Proteomes" id="UP000319627"/>
    </source>
</evidence>
<dbReference type="Pfam" id="PF00990">
    <property type="entry name" value="GGDEF"/>
    <property type="match status" value="1"/>
</dbReference>